<dbReference type="EMBL" id="CP031035">
    <property type="protein sequence ID" value="QDZ19150.1"/>
    <property type="molecule type" value="Genomic_DNA"/>
</dbReference>
<feature type="region of interest" description="Disordered" evidence="1">
    <location>
        <begin position="1"/>
        <end position="60"/>
    </location>
</feature>
<protein>
    <submittedName>
        <fullName evidence="3">Uncharacterized protein</fullName>
    </submittedName>
</protein>
<evidence type="ECO:0000256" key="2">
    <source>
        <dbReference type="SAM" id="Phobius"/>
    </source>
</evidence>
<evidence type="ECO:0000256" key="1">
    <source>
        <dbReference type="SAM" id="MobiDB-lite"/>
    </source>
</evidence>
<keyword evidence="2" id="KW-0812">Transmembrane</keyword>
<proteinExistence type="predicted"/>
<keyword evidence="2" id="KW-1133">Transmembrane helix</keyword>
<keyword evidence="2" id="KW-0472">Membrane</keyword>
<sequence length="211" mass="22889">MPVQVETHGRRGLARRWGSLPGRQARRSGREAAPRGPGPRAARVSASSPSSSSGNGRSSSKRAIALRRTLYSPALVAFGCCVLKAVSFGFKPLGVLMTCSVLGFTVPFGPHTLWDTVPCCAIVGLLLYFTSRMELDWVAQAGILAGGLGTILFSWKLQGPVPSLPRRVPQYIQARLEQQYEREDFKEKTSSQFGKGRSEVSTRSKPRGAAR</sequence>
<gene>
    <name evidence="3" type="ORF">A3770_02p16680</name>
</gene>
<dbReference type="AlphaFoldDB" id="A0A5B8MIE7"/>
<evidence type="ECO:0000313" key="4">
    <source>
        <dbReference type="Proteomes" id="UP000316726"/>
    </source>
</evidence>
<feature type="transmembrane region" description="Helical" evidence="2">
    <location>
        <begin position="70"/>
        <end position="91"/>
    </location>
</feature>
<reference evidence="3 4" key="1">
    <citation type="submission" date="2018-07" db="EMBL/GenBank/DDBJ databases">
        <title>The complete nuclear genome of the prasinophyte Chloropicon primus (CCMP1205).</title>
        <authorList>
            <person name="Pombert J.-F."/>
            <person name="Otis C."/>
            <person name="Turmel M."/>
            <person name="Lemieux C."/>
        </authorList>
    </citation>
    <scope>NUCLEOTIDE SEQUENCE [LARGE SCALE GENOMIC DNA]</scope>
    <source>
        <strain evidence="3 4">CCMP1205</strain>
    </source>
</reference>
<evidence type="ECO:0000313" key="3">
    <source>
        <dbReference type="EMBL" id="QDZ19150.1"/>
    </source>
</evidence>
<dbReference type="Proteomes" id="UP000316726">
    <property type="component" value="Chromosome 2"/>
</dbReference>
<keyword evidence="4" id="KW-1185">Reference proteome</keyword>
<feature type="compositionally biased region" description="Low complexity" evidence="1">
    <location>
        <begin position="34"/>
        <end position="58"/>
    </location>
</feature>
<organism evidence="3 4">
    <name type="scientific">Chloropicon primus</name>
    <dbReference type="NCBI Taxonomy" id="1764295"/>
    <lineage>
        <taxon>Eukaryota</taxon>
        <taxon>Viridiplantae</taxon>
        <taxon>Chlorophyta</taxon>
        <taxon>Chloropicophyceae</taxon>
        <taxon>Chloropicales</taxon>
        <taxon>Chloropicaceae</taxon>
        <taxon>Chloropicon</taxon>
    </lineage>
</organism>
<feature type="region of interest" description="Disordered" evidence="1">
    <location>
        <begin position="181"/>
        <end position="211"/>
    </location>
</feature>
<accession>A0A5B8MIE7</accession>
<feature type="transmembrane region" description="Helical" evidence="2">
    <location>
        <begin position="111"/>
        <end position="130"/>
    </location>
</feature>
<name>A0A5B8MIE7_9CHLO</name>